<dbReference type="RefSeq" id="XP_033528579.1">
    <property type="nucleotide sequence ID" value="XM_033672699.1"/>
</dbReference>
<keyword evidence="2 3" id="KW-0040">ANK repeat</keyword>
<dbReference type="AlphaFoldDB" id="A0A6A6AQB8"/>
<sequence length="1185" mass="133705">MSNDARATKISEQIWDSHRSTLERLYVQEGKELQYVIDFMQNQERFLASKSQYEYQFRKWKFRKNLKRKDWPVVIGIVEKRRRLGKDSEILFNGIVLSDERIERETARYGSALKTSNQLPEGQQHDLPDDIVISTPPATCNSLVQSPRLPSTDINSSLIHTPPRFEHSWRIPRAGIRTLPMEYEPFAWVKTLDFTRLPQLTSATSNQLINQSKAGLARLNAMFYPTQNAVTNTVSSKFVILQYLISALLNNTELTGRTSLENIHSWLRSIPQPVLLEFFAALPKPVMPVLRERIFAAALEDDDGVTVQSMLTLGVDPFEMIPTAYEGPVQPLERALGRGQVEVAKTIISHICQLGMISSPDSALKLLLESAERIRRMLFDRITNTEWVELLIIPLLAGAKPIVACFRRCLDDPSLTRLILENGQGGIQGWLQAGLLTQCFDWYKIFSKEKEKEAYVPLLSNILTYCLLEKGHLLPKNDPEIERELSHAFLATLRLGLTWASQLVFETCSSSSISLTVPGYDHAVSQLILEGCSKGDWASAEKSADKEPQKRFVPQKDRRVKPRAIDIKGLQKAVSEDNLAYVEKQLKCGEDLQRFSLESWRPILDQAARFGHDMIALAIMQAPLHVSWEYDGIPTLLQHCRTLAMSTLLESDLRWNKALQAARIQGNYIMLDDLLFRMQILDPDPIFPGKFYVNSTESIQMALRALSYHAIQTNDTNLLKWLVDTGLHMDEIWYRRCGDGFGTFLKFSPCVGVSFGEGGGFIFDKTTDYGKLPSLLYLAAKQNKTSIIRFLLAEGAENRDSITLMHAVKDRLDIATINMLLEWSEIRSYRRTGSYGSAALRCAIRQQNYILLQLLADKVDVEKMEYLYPDPGENEEVCISPLGEAIQENDLEAIEIILSKGVSPNALVAHDGIQFEYGAWDADRTVLKRLTPLLAAIDMRDMRDMRDMQDILDMREVQNMQDMQDMQDMSIVETLIKSGAEIDYPPKQGLLRTPLQRAAEIGSFEIVGYLLKCGAPVDSIPFYSGGTPLQLAAMGGYVGIATLLLERGANVNFPPAKGAGRTAFEAASEWGRVDMLCLLVKWGVDLDLVVGEETTVTDHNDLMSDNSILQDPGRDTQYLRALHFAEKQGQMASKRFVEHLYHHTHTAAGQGARNSQPGSVSGQNDWNMDEFLENWDNWDPNLPVG</sequence>
<evidence type="ECO:0000256" key="4">
    <source>
        <dbReference type="SAM" id="MobiDB-lite"/>
    </source>
</evidence>
<dbReference type="SUPFAM" id="SSF48403">
    <property type="entry name" value="Ankyrin repeat"/>
    <property type="match status" value="1"/>
</dbReference>
<name>A0A6A6AQB8_9PLEO</name>
<gene>
    <name evidence="6" type="ORF">P153DRAFT_428022</name>
</gene>
<feature type="domain" description="Clr5" evidence="5">
    <location>
        <begin position="12"/>
        <end position="64"/>
    </location>
</feature>
<dbReference type="Pfam" id="PF14420">
    <property type="entry name" value="Clr5"/>
    <property type="match status" value="1"/>
</dbReference>
<evidence type="ECO:0000256" key="2">
    <source>
        <dbReference type="ARBA" id="ARBA00023043"/>
    </source>
</evidence>
<dbReference type="Proteomes" id="UP000799771">
    <property type="component" value="Unassembled WGS sequence"/>
</dbReference>
<accession>A0A6A6AQB8</accession>
<feature type="region of interest" description="Disordered" evidence="4">
    <location>
        <begin position="1146"/>
        <end position="1166"/>
    </location>
</feature>
<evidence type="ECO:0000313" key="6">
    <source>
        <dbReference type="EMBL" id="KAF2134192.1"/>
    </source>
</evidence>
<dbReference type="OrthoDB" id="539213at2759"/>
<dbReference type="InterPro" id="IPR025676">
    <property type="entry name" value="Clr5_dom"/>
</dbReference>
<keyword evidence="7" id="KW-1185">Reference proteome</keyword>
<dbReference type="PANTHER" id="PTHR24198:SF165">
    <property type="entry name" value="ANKYRIN REPEAT-CONTAINING PROTEIN-RELATED"/>
    <property type="match status" value="1"/>
</dbReference>
<dbReference type="PANTHER" id="PTHR24198">
    <property type="entry name" value="ANKYRIN REPEAT AND PROTEIN KINASE DOMAIN-CONTAINING PROTEIN"/>
    <property type="match status" value="1"/>
</dbReference>
<dbReference type="InterPro" id="IPR036770">
    <property type="entry name" value="Ankyrin_rpt-contain_sf"/>
</dbReference>
<feature type="compositionally biased region" description="Polar residues" evidence="4">
    <location>
        <begin position="1152"/>
        <end position="1166"/>
    </location>
</feature>
<evidence type="ECO:0000256" key="3">
    <source>
        <dbReference type="PROSITE-ProRule" id="PRU00023"/>
    </source>
</evidence>
<dbReference type="Gene3D" id="1.25.40.20">
    <property type="entry name" value="Ankyrin repeat-containing domain"/>
    <property type="match status" value="1"/>
</dbReference>
<dbReference type="PROSITE" id="PS50088">
    <property type="entry name" value="ANK_REPEAT"/>
    <property type="match status" value="1"/>
</dbReference>
<dbReference type="SMART" id="SM00248">
    <property type="entry name" value="ANK"/>
    <property type="match status" value="7"/>
</dbReference>
<evidence type="ECO:0000313" key="7">
    <source>
        <dbReference type="Proteomes" id="UP000799771"/>
    </source>
</evidence>
<dbReference type="PROSITE" id="PS50297">
    <property type="entry name" value="ANK_REP_REGION"/>
    <property type="match status" value="1"/>
</dbReference>
<dbReference type="Pfam" id="PF12796">
    <property type="entry name" value="Ank_2"/>
    <property type="match status" value="1"/>
</dbReference>
<organism evidence="6 7">
    <name type="scientific">Dothidotthia symphoricarpi CBS 119687</name>
    <dbReference type="NCBI Taxonomy" id="1392245"/>
    <lineage>
        <taxon>Eukaryota</taxon>
        <taxon>Fungi</taxon>
        <taxon>Dikarya</taxon>
        <taxon>Ascomycota</taxon>
        <taxon>Pezizomycotina</taxon>
        <taxon>Dothideomycetes</taxon>
        <taxon>Pleosporomycetidae</taxon>
        <taxon>Pleosporales</taxon>
        <taxon>Dothidotthiaceae</taxon>
        <taxon>Dothidotthia</taxon>
    </lineage>
</organism>
<dbReference type="EMBL" id="ML977498">
    <property type="protein sequence ID" value="KAF2134192.1"/>
    <property type="molecule type" value="Genomic_DNA"/>
</dbReference>
<reference evidence="6" key="1">
    <citation type="journal article" date="2020" name="Stud. Mycol.">
        <title>101 Dothideomycetes genomes: a test case for predicting lifestyles and emergence of pathogens.</title>
        <authorList>
            <person name="Haridas S."/>
            <person name="Albert R."/>
            <person name="Binder M."/>
            <person name="Bloem J."/>
            <person name="Labutti K."/>
            <person name="Salamov A."/>
            <person name="Andreopoulos B."/>
            <person name="Baker S."/>
            <person name="Barry K."/>
            <person name="Bills G."/>
            <person name="Bluhm B."/>
            <person name="Cannon C."/>
            <person name="Castanera R."/>
            <person name="Culley D."/>
            <person name="Daum C."/>
            <person name="Ezra D."/>
            <person name="Gonzalez J."/>
            <person name="Henrissat B."/>
            <person name="Kuo A."/>
            <person name="Liang C."/>
            <person name="Lipzen A."/>
            <person name="Lutzoni F."/>
            <person name="Magnuson J."/>
            <person name="Mondo S."/>
            <person name="Nolan M."/>
            <person name="Ohm R."/>
            <person name="Pangilinan J."/>
            <person name="Park H.-J."/>
            <person name="Ramirez L."/>
            <person name="Alfaro M."/>
            <person name="Sun H."/>
            <person name="Tritt A."/>
            <person name="Yoshinaga Y."/>
            <person name="Zwiers L.-H."/>
            <person name="Turgeon B."/>
            <person name="Goodwin S."/>
            <person name="Spatafora J."/>
            <person name="Crous P."/>
            <person name="Grigoriev I."/>
        </authorList>
    </citation>
    <scope>NUCLEOTIDE SEQUENCE</scope>
    <source>
        <strain evidence="6">CBS 119687</strain>
    </source>
</reference>
<dbReference type="InterPro" id="IPR002110">
    <property type="entry name" value="Ankyrin_rpt"/>
</dbReference>
<proteinExistence type="predicted"/>
<evidence type="ECO:0000259" key="5">
    <source>
        <dbReference type="Pfam" id="PF14420"/>
    </source>
</evidence>
<keyword evidence="1" id="KW-0677">Repeat</keyword>
<evidence type="ECO:0000256" key="1">
    <source>
        <dbReference type="ARBA" id="ARBA00022737"/>
    </source>
</evidence>
<dbReference type="GeneID" id="54413131"/>
<protein>
    <submittedName>
        <fullName evidence="6">Ankyrin</fullName>
    </submittedName>
</protein>
<feature type="repeat" description="ANK" evidence="3">
    <location>
        <begin position="1024"/>
        <end position="1056"/>
    </location>
</feature>